<dbReference type="PROSITE" id="PS00041">
    <property type="entry name" value="HTH_ARAC_FAMILY_1"/>
    <property type="match status" value="1"/>
</dbReference>
<dbReference type="Pfam" id="PF02311">
    <property type="entry name" value="AraC_binding"/>
    <property type="match status" value="1"/>
</dbReference>
<dbReference type="Proteomes" id="UP000190188">
    <property type="component" value="Unassembled WGS sequence"/>
</dbReference>
<dbReference type="PANTHER" id="PTHR43280">
    <property type="entry name" value="ARAC-FAMILY TRANSCRIPTIONAL REGULATOR"/>
    <property type="match status" value="1"/>
</dbReference>
<dbReference type="Pfam" id="PF12833">
    <property type="entry name" value="HTH_18"/>
    <property type="match status" value="1"/>
</dbReference>
<dbReference type="PROSITE" id="PS01124">
    <property type="entry name" value="HTH_ARAC_FAMILY_2"/>
    <property type="match status" value="1"/>
</dbReference>
<dbReference type="STRING" id="1324314.BVG16_07165"/>
<dbReference type="InterPro" id="IPR037923">
    <property type="entry name" value="HTH-like"/>
</dbReference>
<accession>A0A1T2XKV5</accession>
<dbReference type="PRINTS" id="PR00032">
    <property type="entry name" value="HTHARAC"/>
</dbReference>
<gene>
    <name evidence="5" type="ORF">BVG16_07165</name>
</gene>
<evidence type="ECO:0000256" key="3">
    <source>
        <dbReference type="ARBA" id="ARBA00023163"/>
    </source>
</evidence>
<dbReference type="InterPro" id="IPR020449">
    <property type="entry name" value="Tscrpt_reg_AraC-type_HTH"/>
</dbReference>
<evidence type="ECO:0000256" key="2">
    <source>
        <dbReference type="ARBA" id="ARBA00023125"/>
    </source>
</evidence>
<dbReference type="InterPro" id="IPR014710">
    <property type="entry name" value="RmlC-like_jellyroll"/>
</dbReference>
<evidence type="ECO:0000313" key="5">
    <source>
        <dbReference type="EMBL" id="OPA80499.1"/>
    </source>
</evidence>
<dbReference type="Gene3D" id="2.60.120.10">
    <property type="entry name" value="Jelly Rolls"/>
    <property type="match status" value="1"/>
</dbReference>
<dbReference type="GO" id="GO:0003700">
    <property type="term" value="F:DNA-binding transcription factor activity"/>
    <property type="evidence" value="ECO:0007669"/>
    <property type="project" value="InterPro"/>
</dbReference>
<dbReference type="EMBL" id="MSZX01000002">
    <property type="protein sequence ID" value="OPA80499.1"/>
    <property type="molecule type" value="Genomic_DNA"/>
</dbReference>
<dbReference type="PANTHER" id="PTHR43280:SF2">
    <property type="entry name" value="HTH-TYPE TRANSCRIPTIONAL REGULATOR EXSA"/>
    <property type="match status" value="1"/>
</dbReference>
<organism evidence="5 6">
    <name type="scientific">Paenibacillus selenitireducens</name>
    <dbReference type="NCBI Taxonomy" id="1324314"/>
    <lineage>
        <taxon>Bacteria</taxon>
        <taxon>Bacillati</taxon>
        <taxon>Bacillota</taxon>
        <taxon>Bacilli</taxon>
        <taxon>Bacillales</taxon>
        <taxon>Paenibacillaceae</taxon>
        <taxon>Paenibacillus</taxon>
    </lineage>
</organism>
<dbReference type="Gene3D" id="1.10.10.60">
    <property type="entry name" value="Homeodomain-like"/>
    <property type="match status" value="2"/>
</dbReference>
<dbReference type="AlphaFoldDB" id="A0A1T2XKV5"/>
<evidence type="ECO:0000256" key="1">
    <source>
        <dbReference type="ARBA" id="ARBA00023015"/>
    </source>
</evidence>
<proteinExistence type="predicted"/>
<dbReference type="InterPro" id="IPR009057">
    <property type="entry name" value="Homeodomain-like_sf"/>
</dbReference>
<evidence type="ECO:0000259" key="4">
    <source>
        <dbReference type="PROSITE" id="PS01124"/>
    </source>
</evidence>
<protein>
    <submittedName>
        <fullName evidence="5">AraC family transcriptional regulator</fullName>
    </submittedName>
</protein>
<dbReference type="InterPro" id="IPR018060">
    <property type="entry name" value="HTH_AraC"/>
</dbReference>
<comment type="caution">
    <text evidence="5">The sequence shown here is derived from an EMBL/GenBank/DDBJ whole genome shotgun (WGS) entry which is preliminary data.</text>
</comment>
<keyword evidence="3" id="KW-0804">Transcription</keyword>
<keyword evidence="6" id="KW-1185">Reference proteome</keyword>
<dbReference type="SUPFAM" id="SSF46689">
    <property type="entry name" value="Homeodomain-like"/>
    <property type="match status" value="2"/>
</dbReference>
<dbReference type="InterPro" id="IPR018062">
    <property type="entry name" value="HTH_AraC-typ_CS"/>
</dbReference>
<dbReference type="InterPro" id="IPR003313">
    <property type="entry name" value="AraC-bd"/>
</dbReference>
<keyword evidence="2" id="KW-0238">DNA-binding</keyword>
<evidence type="ECO:0000313" key="6">
    <source>
        <dbReference type="Proteomes" id="UP000190188"/>
    </source>
</evidence>
<keyword evidence="1" id="KW-0805">Transcription regulation</keyword>
<reference evidence="5 6" key="1">
    <citation type="submission" date="2017-01" db="EMBL/GenBank/DDBJ databases">
        <title>Genome analysis of Paenibacillus selenitrireducens ES3-24.</title>
        <authorList>
            <person name="Xu D."/>
            <person name="Yao R."/>
            <person name="Zheng S."/>
        </authorList>
    </citation>
    <scope>NUCLEOTIDE SEQUENCE [LARGE SCALE GENOMIC DNA]</scope>
    <source>
        <strain evidence="5 6">ES3-24</strain>
    </source>
</reference>
<name>A0A1T2XKV5_9BACL</name>
<dbReference type="SUPFAM" id="SSF51215">
    <property type="entry name" value="Regulatory protein AraC"/>
    <property type="match status" value="1"/>
</dbReference>
<dbReference type="OrthoDB" id="249627at2"/>
<dbReference type="GO" id="GO:0043565">
    <property type="term" value="F:sequence-specific DNA binding"/>
    <property type="evidence" value="ECO:0007669"/>
    <property type="project" value="InterPro"/>
</dbReference>
<dbReference type="SMART" id="SM00342">
    <property type="entry name" value="HTH_ARAC"/>
    <property type="match status" value="1"/>
</dbReference>
<feature type="domain" description="HTH araC/xylS-type" evidence="4">
    <location>
        <begin position="206"/>
        <end position="304"/>
    </location>
</feature>
<sequence length="311" mass="36339">MYTVQGRKCFKVGQETPPIDDFIRTPLTKTIDIDNIITIHYFEFVKDYVFTGERHNFWEFLYVDRGEVQVTVDHTTHMLQQGTIIFHKPNEYHSFHALNGKAPNLIVMTFDCHSQAMCHLEDQVMQLKDEERNLLAKIIEEAKHVFAFPFDYPLHRRMDGLLGSEQLIQSYLEIFLLQLIRSKNEVPPAKSLSSAVREKNHEDIVSKVIAYMEDHIGHHLTLEELSHTFLISKTQLKDVFKHQTESTVMEYFLKLKLHKAKLMIREGNSNMTEIASQLGFSSVHYFSKAFKKKMNMTPTEYARSVKSRLVN</sequence>